<dbReference type="PRINTS" id="PR00837">
    <property type="entry name" value="V5TPXLIKE"/>
</dbReference>
<feature type="domain" description="ShKT" evidence="5">
    <location>
        <begin position="142"/>
        <end position="182"/>
    </location>
</feature>
<comment type="caution">
    <text evidence="2">Lacks conserved residue(s) required for the propagation of feature annotation.</text>
</comment>
<reference evidence="6 7" key="1">
    <citation type="submission" date="2022-05" db="EMBL/GenBank/DDBJ databases">
        <authorList>
            <consortium name="Genoscope - CEA"/>
            <person name="William W."/>
        </authorList>
    </citation>
    <scope>NUCLEOTIDE SEQUENCE [LARGE SCALE GENOMIC DNA]</scope>
</reference>
<dbReference type="Pfam" id="PF00188">
    <property type="entry name" value="CAP"/>
    <property type="match status" value="1"/>
</dbReference>
<dbReference type="Proteomes" id="UP001159405">
    <property type="component" value="Unassembled WGS sequence"/>
</dbReference>
<name>A0ABN8P8K2_9CNID</name>
<dbReference type="PROSITE" id="PS51670">
    <property type="entry name" value="SHKT"/>
    <property type="match status" value="3"/>
</dbReference>
<evidence type="ECO:0000256" key="1">
    <source>
        <dbReference type="ARBA" id="ARBA00022656"/>
    </source>
</evidence>
<dbReference type="EMBL" id="CALNXK010000058">
    <property type="protein sequence ID" value="CAH3137003.1"/>
    <property type="molecule type" value="Genomic_DNA"/>
</dbReference>
<comment type="caution">
    <text evidence="6">The sequence shown here is derived from an EMBL/GenBank/DDBJ whole genome shotgun (WGS) entry which is preliminary data.</text>
</comment>
<proteinExistence type="predicted"/>
<feature type="region of interest" description="Disordered" evidence="3">
    <location>
        <begin position="26"/>
        <end position="86"/>
    </location>
</feature>
<feature type="domain" description="ShKT" evidence="5">
    <location>
        <begin position="98"/>
        <end position="137"/>
    </location>
</feature>
<feature type="signal peptide" evidence="4">
    <location>
        <begin position="1"/>
        <end position="19"/>
    </location>
</feature>
<dbReference type="CDD" id="cd05382">
    <property type="entry name" value="CAP_GAPR1-like"/>
    <property type="match status" value="1"/>
</dbReference>
<accession>A0ABN8P8K2</accession>
<dbReference type="PROSITE" id="PS01009">
    <property type="entry name" value="CRISP_1"/>
    <property type="match status" value="1"/>
</dbReference>
<dbReference type="Gene3D" id="1.10.10.1940">
    <property type="match status" value="2"/>
</dbReference>
<dbReference type="InterPro" id="IPR018244">
    <property type="entry name" value="Allrgn_V5/Tpx1_CS"/>
</dbReference>
<dbReference type="InterPro" id="IPR035940">
    <property type="entry name" value="CAP_sf"/>
</dbReference>
<keyword evidence="4" id="KW-0732">Signal</keyword>
<dbReference type="InterPro" id="IPR003582">
    <property type="entry name" value="ShKT_dom"/>
</dbReference>
<dbReference type="InterPro" id="IPR034113">
    <property type="entry name" value="SCP_GAPR1-like"/>
</dbReference>
<sequence>MYTFAIVLLLVAFQVSCDAAPSGLIPEPTTHADKPSDVPQEKPVDVSQEKPADVSQEKPADVPQEKPVDVSQEKPADVPQQKPADVSLEKYLEKRAACTDKQDRGNCEYWRKSGYCHRSSRYYAYMQDHCYATCSNCRSTTCRADKQDRGNCQYWKNSGFCHRSSKYYGYMQDHCYATCTNCKSQSTTANQGCRADKQDRRNCQYWKNSGYCDRRSRYYGYMQDHCYATCTNCNSQSTAANQGESVTNISTTRDRILLHFQTPTRKYSSYKNHNTMVDVVMIFKTTVWPVLYKPILKNTNFVGTEYTKKVPRNLYKSEFSLTLKKFKYIQFAGCRADKQNRGNCQYWKNRGYCHRRSQYYAYMKDHCYATCNNCRSAKGTTSTSHQGQVENACLKVHNYWRAQHGARALVWDATLAQHAKAWAKYLAATNRFEHAKNTGEGENLFKSGGDASYKEAVDAWYNEEKLYNYNNPGFSMATGHFTQVVWKGTTKLGCAIQKRGRETYIVARYSPPGNVVGTGTFAKNVGRKVHVC</sequence>
<evidence type="ECO:0000256" key="3">
    <source>
        <dbReference type="SAM" id="MobiDB-lite"/>
    </source>
</evidence>
<evidence type="ECO:0000256" key="2">
    <source>
        <dbReference type="PROSITE-ProRule" id="PRU01005"/>
    </source>
</evidence>
<feature type="chain" id="PRO_5047439488" description="ShKT domain-containing protein" evidence="4">
    <location>
        <begin position="20"/>
        <end position="532"/>
    </location>
</feature>
<keyword evidence="7" id="KW-1185">Reference proteome</keyword>
<dbReference type="InterPro" id="IPR002413">
    <property type="entry name" value="V5_allergen-like"/>
</dbReference>
<evidence type="ECO:0000313" key="6">
    <source>
        <dbReference type="EMBL" id="CAH3137003.1"/>
    </source>
</evidence>
<gene>
    <name evidence="6" type="ORF">PLOB_00038783</name>
</gene>
<evidence type="ECO:0000256" key="4">
    <source>
        <dbReference type="SAM" id="SignalP"/>
    </source>
</evidence>
<evidence type="ECO:0000313" key="7">
    <source>
        <dbReference type="Proteomes" id="UP001159405"/>
    </source>
</evidence>
<dbReference type="SMART" id="SM00198">
    <property type="entry name" value="SCP"/>
    <property type="match status" value="1"/>
</dbReference>
<dbReference type="PRINTS" id="PR00838">
    <property type="entry name" value="V5ALLERGEN"/>
</dbReference>
<feature type="domain" description="ShKT" evidence="5">
    <location>
        <begin position="334"/>
        <end position="374"/>
    </location>
</feature>
<organism evidence="6 7">
    <name type="scientific">Porites lobata</name>
    <dbReference type="NCBI Taxonomy" id="104759"/>
    <lineage>
        <taxon>Eukaryota</taxon>
        <taxon>Metazoa</taxon>
        <taxon>Cnidaria</taxon>
        <taxon>Anthozoa</taxon>
        <taxon>Hexacorallia</taxon>
        <taxon>Scleractinia</taxon>
        <taxon>Fungiina</taxon>
        <taxon>Poritidae</taxon>
        <taxon>Porites</taxon>
    </lineage>
</organism>
<keyword evidence="1" id="KW-0800">Toxin</keyword>
<dbReference type="Gene3D" id="3.40.33.10">
    <property type="entry name" value="CAP"/>
    <property type="match status" value="1"/>
</dbReference>
<evidence type="ECO:0000259" key="5">
    <source>
        <dbReference type="PROSITE" id="PS51670"/>
    </source>
</evidence>
<protein>
    <recommendedName>
        <fullName evidence="5">ShKT domain-containing protein</fullName>
    </recommendedName>
</protein>
<dbReference type="SUPFAM" id="SSF55797">
    <property type="entry name" value="PR-1-like"/>
    <property type="match status" value="1"/>
</dbReference>
<dbReference type="Pfam" id="PF01549">
    <property type="entry name" value="ShK"/>
    <property type="match status" value="4"/>
</dbReference>
<dbReference type="SMART" id="SM00254">
    <property type="entry name" value="ShKT"/>
    <property type="match status" value="4"/>
</dbReference>
<dbReference type="InterPro" id="IPR014044">
    <property type="entry name" value="CAP_dom"/>
</dbReference>
<feature type="compositionally biased region" description="Basic and acidic residues" evidence="3">
    <location>
        <begin position="30"/>
        <end position="76"/>
    </location>
</feature>
<dbReference type="InterPro" id="IPR001283">
    <property type="entry name" value="CRISP-related"/>
</dbReference>
<dbReference type="PANTHER" id="PTHR10334">
    <property type="entry name" value="CYSTEINE-RICH SECRETORY PROTEIN-RELATED"/>
    <property type="match status" value="1"/>
</dbReference>